<comment type="similarity">
    <text evidence="2">Belongs to the resistance-nodulation-cell division (RND) (TC 2.A.6) family.</text>
</comment>
<feature type="transmembrane region" description="Helical" evidence="8">
    <location>
        <begin position="965"/>
        <end position="985"/>
    </location>
</feature>
<feature type="transmembrane region" description="Helical" evidence="8">
    <location>
        <begin position="362"/>
        <end position="379"/>
    </location>
</feature>
<evidence type="ECO:0000256" key="3">
    <source>
        <dbReference type="ARBA" id="ARBA00022448"/>
    </source>
</evidence>
<evidence type="ECO:0000256" key="8">
    <source>
        <dbReference type="SAM" id="Phobius"/>
    </source>
</evidence>
<dbReference type="OrthoDB" id="9798415at2"/>
<keyword evidence="6 8" id="KW-1133">Transmembrane helix</keyword>
<dbReference type="Gene3D" id="1.20.1640.10">
    <property type="entry name" value="Multidrug efflux transporter AcrB transmembrane domain"/>
    <property type="match status" value="2"/>
</dbReference>
<dbReference type="EMBL" id="VJVV01000007">
    <property type="protein sequence ID" value="TRO80581.1"/>
    <property type="molecule type" value="Genomic_DNA"/>
</dbReference>
<feature type="transmembrane region" description="Helical" evidence="8">
    <location>
        <begin position="338"/>
        <end position="355"/>
    </location>
</feature>
<dbReference type="PRINTS" id="PR00702">
    <property type="entry name" value="ACRIFLAVINRP"/>
</dbReference>
<dbReference type="GO" id="GO:0005886">
    <property type="term" value="C:plasma membrane"/>
    <property type="evidence" value="ECO:0007669"/>
    <property type="project" value="UniProtKB-SubCell"/>
</dbReference>
<dbReference type="NCBIfam" id="TIGR00914">
    <property type="entry name" value="2A0601"/>
    <property type="match status" value="1"/>
</dbReference>
<name>A0A550JBP2_9BACT</name>
<evidence type="ECO:0000313" key="9">
    <source>
        <dbReference type="EMBL" id="TRO80581.1"/>
    </source>
</evidence>
<feature type="transmembrane region" description="Helical" evidence="8">
    <location>
        <begin position="473"/>
        <end position="495"/>
    </location>
</feature>
<dbReference type="SUPFAM" id="SSF82693">
    <property type="entry name" value="Multidrug efflux transporter AcrB pore domain, PN1, PN2, PC1 and PC2 subdomains"/>
    <property type="match status" value="2"/>
</dbReference>
<evidence type="ECO:0000256" key="7">
    <source>
        <dbReference type="ARBA" id="ARBA00023136"/>
    </source>
</evidence>
<dbReference type="RefSeq" id="WP_092058171.1">
    <property type="nucleotide sequence ID" value="NZ_FOJJ01000039.1"/>
</dbReference>
<dbReference type="Gene3D" id="3.30.70.1440">
    <property type="entry name" value="Multidrug efflux transporter AcrB pore domain"/>
    <property type="match status" value="1"/>
</dbReference>
<feature type="transmembrane region" description="Helical" evidence="8">
    <location>
        <begin position="385"/>
        <end position="407"/>
    </location>
</feature>
<dbReference type="GO" id="GO:0042910">
    <property type="term" value="F:xenobiotic transmembrane transporter activity"/>
    <property type="evidence" value="ECO:0007669"/>
    <property type="project" value="TreeGrafter"/>
</dbReference>
<feature type="transmembrane region" description="Helical" evidence="8">
    <location>
        <begin position="894"/>
        <end position="913"/>
    </location>
</feature>
<keyword evidence="10" id="KW-1185">Reference proteome</keyword>
<evidence type="ECO:0000313" key="10">
    <source>
        <dbReference type="Proteomes" id="UP000317155"/>
    </source>
</evidence>
<evidence type="ECO:0000256" key="6">
    <source>
        <dbReference type="ARBA" id="ARBA00022989"/>
    </source>
</evidence>
<gene>
    <name evidence="9" type="ORF">FL622_10850</name>
</gene>
<dbReference type="Pfam" id="PF00873">
    <property type="entry name" value="ACR_tran"/>
    <property type="match status" value="1"/>
</dbReference>
<evidence type="ECO:0000256" key="5">
    <source>
        <dbReference type="ARBA" id="ARBA00022692"/>
    </source>
</evidence>
<dbReference type="InterPro" id="IPR027463">
    <property type="entry name" value="AcrB_DN_DC_subdom"/>
</dbReference>
<comment type="subcellular location">
    <subcellularLocation>
        <location evidence="1">Cell membrane</location>
        <topology evidence="1">Multi-pass membrane protein</topology>
    </subcellularLocation>
</comment>
<evidence type="ECO:0000256" key="2">
    <source>
        <dbReference type="ARBA" id="ARBA00010942"/>
    </source>
</evidence>
<dbReference type="PANTHER" id="PTHR32063:SF24">
    <property type="entry name" value="CATION EFFLUX SYSTEM (ACRB_ACRD_ACRF FAMILY)"/>
    <property type="match status" value="1"/>
</dbReference>
<comment type="caution">
    <text evidence="9">The sequence shown here is derived from an EMBL/GenBank/DDBJ whole genome shotgun (WGS) entry which is preliminary data.</text>
</comment>
<keyword evidence="3" id="KW-0813">Transport</keyword>
<dbReference type="Gene3D" id="3.30.2090.10">
    <property type="entry name" value="Multidrug efflux transporter AcrB TolC docking domain, DN and DC subdomains"/>
    <property type="match status" value="2"/>
</dbReference>
<dbReference type="Gene3D" id="3.30.70.1430">
    <property type="entry name" value="Multidrug efflux transporter AcrB pore domain"/>
    <property type="match status" value="2"/>
</dbReference>
<feature type="transmembrane region" description="Helical" evidence="8">
    <location>
        <begin position="868"/>
        <end position="887"/>
    </location>
</feature>
<keyword evidence="5 8" id="KW-0812">Transmembrane</keyword>
<feature type="transmembrane region" description="Helical" evidence="8">
    <location>
        <begin position="997"/>
        <end position="1023"/>
    </location>
</feature>
<keyword evidence="4" id="KW-1003">Cell membrane</keyword>
<sequence>MLERLIDLSLNNRLLTVLLFAVALATGGWALSRLPIDAFPDTTPVQVQINTIAPNLGPEEIEKQLTLPVELAVSGLPGLESVRSISKFGLSQVVATFSDAMPIYDSRQLIMERLASVELPEGIARPELGPISTGLGEVFHYVLRSDDPNRTLDELRVLHDWVVKPELRKAAGVAEVNSWGGLERQYHVIVAPESLIKYGLTFDDIFTALRENNANVGGGQVTFGGQTLLVHGLGRVSTPGEIGNIVIAAYQGTPVRIGDVAEVRIGHELRRGAVSAQGQGEVVMGLGFMLMGENSRVVTTALKERLEAVRPALPADVILEPVYDRTELIEQVIDTVKHNLIAGALLVIAVLFLLLGNLRAGLIVAAAIPMAVLFAVLGMHEMAIAASLLSLGAIDFGILVDGSVVMTEANLRRLTQRHLELGRPLTGAERLASIAASSKEVVRPIVFGMGIIILVFIPVLTLQGVEGKMFKPMAWTFIFAMVGALLVAIFLNPILSWRFLPKTAKTQESPLNRALKNLYLRLLQPALRHRLMLLALVAVLLAGTVGLSFRLGGEFLPRMSEGSLVASVVRLAGVSIDESVAYNSRLEKLLLERFPDEIKYVWSRIGSAEVATDPMGTELTDIFMALHPRDQWRQAKSQMELSALVEESMHGLPGIRTVLTQPIELRVNEMLSGIRADVGIKIYGEDFAKLVELGDRVEHLLLAIPGAADVSTEQITGQPTLRIQVDQERLARFGVPARDVLDVVAAVGSPKVGEIFEGERSFPLVVRLPDAQRTDVATLRDTLIPTRDGAVLPLGSMAEISVGESPSTINREWGKRLIKVQANVRDRDIASFVAEAKERLAADLPLPEGYLIEWGGQFENLERSQQRLMLVVPLTLALIFFLLYFSLKRLRDVLIIYTGIPFAAIGGVAALWLRGIPFSVSAAVGFIALSGIAVLNGQVLVAAIRNALGEGLGLVDAVIEAGRQRLLPVLATAITDAAGFLPMALSVGVGAEVQRPLATVVIGGVLTSTLLTLFVLPALYLAFGQKTTEPQPQEIDK</sequence>
<protein>
    <submittedName>
        <fullName evidence="9">Efflux RND transporter permease subunit</fullName>
    </submittedName>
</protein>
<dbReference type="GO" id="GO:0008324">
    <property type="term" value="F:monoatomic cation transmembrane transporter activity"/>
    <property type="evidence" value="ECO:0007669"/>
    <property type="project" value="InterPro"/>
</dbReference>
<feature type="transmembrane region" description="Helical" evidence="8">
    <location>
        <begin position="919"/>
        <end position="944"/>
    </location>
</feature>
<accession>A0A550JBP2</accession>
<dbReference type="PANTHER" id="PTHR32063">
    <property type="match status" value="1"/>
</dbReference>
<proteinExistence type="inferred from homology"/>
<feature type="transmembrane region" description="Helical" evidence="8">
    <location>
        <begin position="441"/>
        <end position="461"/>
    </location>
</feature>
<dbReference type="Gene3D" id="3.30.70.1320">
    <property type="entry name" value="Multidrug efflux transporter AcrB pore domain like"/>
    <property type="match status" value="1"/>
</dbReference>
<dbReference type="AlphaFoldDB" id="A0A550JBP2"/>
<keyword evidence="7 8" id="KW-0472">Membrane</keyword>
<dbReference type="InterPro" id="IPR004763">
    <property type="entry name" value="CusA-like"/>
</dbReference>
<dbReference type="SUPFAM" id="SSF82866">
    <property type="entry name" value="Multidrug efflux transporter AcrB transmembrane domain"/>
    <property type="match status" value="2"/>
</dbReference>
<reference evidence="9 10" key="1">
    <citation type="submission" date="2019-07" db="EMBL/GenBank/DDBJ databases">
        <title>Insights of Desulfuromonas acetexigens electromicrobiology.</title>
        <authorList>
            <person name="Katuri K."/>
            <person name="Sapireddy V."/>
            <person name="Shaw D.R."/>
            <person name="Saikaly P."/>
        </authorList>
    </citation>
    <scope>NUCLEOTIDE SEQUENCE [LARGE SCALE GENOMIC DNA]</scope>
    <source>
        <strain evidence="9 10">2873</strain>
    </source>
</reference>
<evidence type="ECO:0000256" key="4">
    <source>
        <dbReference type="ARBA" id="ARBA00022475"/>
    </source>
</evidence>
<feature type="transmembrane region" description="Helical" evidence="8">
    <location>
        <begin position="531"/>
        <end position="551"/>
    </location>
</feature>
<dbReference type="InterPro" id="IPR001036">
    <property type="entry name" value="Acrflvin-R"/>
</dbReference>
<evidence type="ECO:0000256" key="1">
    <source>
        <dbReference type="ARBA" id="ARBA00004651"/>
    </source>
</evidence>
<dbReference type="Proteomes" id="UP000317155">
    <property type="component" value="Unassembled WGS sequence"/>
</dbReference>
<organism evidence="9 10">
    <name type="scientific">Trichloromonas acetexigens</name>
    <dbReference type="NCBI Taxonomy" id="38815"/>
    <lineage>
        <taxon>Bacteria</taxon>
        <taxon>Pseudomonadati</taxon>
        <taxon>Thermodesulfobacteriota</taxon>
        <taxon>Desulfuromonadia</taxon>
        <taxon>Desulfuromonadales</taxon>
        <taxon>Trichloromonadaceae</taxon>
        <taxon>Trichloromonas</taxon>
    </lineage>
</organism>
<dbReference type="SUPFAM" id="SSF82714">
    <property type="entry name" value="Multidrug efflux transporter AcrB TolC docking domain, DN and DC subdomains"/>
    <property type="match status" value="2"/>
</dbReference>